<sequence>MVCGEKEEVIESKGMNNFQSNLEKENQEANTLVEENVEEEFDGNMQFSDSEGKVVGVSPILRIHEDEIIRLEPCIFEPKHKKLVIV</sequence>
<dbReference type="AlphaFoldDB" id="A0A9I9DPM0"/>
<name>A0A9I9DPM0_CUCME</name>
<evidence type="ECO:0000313" key="1">
    <source>
        <dbReference type="EnsemblPlants" id="MELO3C021690.2.1"/>
    </source>
</evidence>
<protein>
    <submittedName>
        <fullName evidence="1">Uncharacterized protein</fullName>
    </submittedName>
</protein>
<dbReference type="Gramene" id="MELO3C021690.2.1">
    <property type="protein sequence ID" value="MELO3C021690.2.1"/>
    <property type="gene ID" value="MELO3C021690.2"/>
</dbReference>
<accession>A0A9I9DPM0</accession>
<dbReference type="EnsemblPlants" id="MELO3C021690.2.1">
    <property type="protein sequence ID" value="MELO3C021690.2.1"/>
    <property type="gene ID" value="MELO3C021690.2"/>
</dbReference>
<reference evidence="1" key="1">
    <citation type="submission" date="2023-03" db="UniProtKB">
        <authorList>
            <consortium name="EnsemblPlants"/>
        </authorList>
    </citation>
    <scope>IDENTIFICATION</scope>
</reference>
<proteinExistence type="predicted"/>
<organism evidence="1">
    <name type="scientific">Cucumis melo</name>
    <name type="common">Muskmelon</name>
    <dbReference type="NCBI Taxonomy" id="3656"/>
    <lineage>
        <taxon>Eukaryota</taxon>
        <taxon>Viridiplantae</taxon>
        <taxon>Streptophyta</taxon>
        <taxon>Embryophyta</taxon>
        <taxon>Tracheophyta</taxon>
        <taxon>Spermatophyta</taxon>
        <taxon>Magnoliopsida</taxon>
        <taxon>eudicotyledons</taxon>
        <taxon>Gunneridae</taxon>
        <taxon>Pentapetalae</taxon>
        <taxon>rosids</taxon>
        <taxon>fabids</taxon>
        <taxon>Cucurbitales</taxon>
        <taxon>Cucurbitaceae</taxon>
        <taxon>Benincaseae</taxon>
        <taxon>Cucumis</taxon>
    </lineage>
</organism>